<dbReference type="InterPro" id="IPR014710">
    <property type="entry name" value="RmlC-like_jellyroll"/>
</dbReference>
<organism evidence="6">
    <name type="scientific">uncultured Sulfurovum sp</name>
    <dbReference type="NCBI Taxonomy" id="269237"/>
    <lineage>
        <taxon>Bacteria</taxon>
        <taxon>Pseudomonadati</taxon>
        <taxon>Campylobacterota</taxon>
        <taxon>Epsilonproteobacteria</taxon>
        <taxon>Campylobacterales</taxon>
        <taxon>Sulfurovaceae</taxon>
        <taxon>Sulfurovum</taxon>
        <taxon>environmental samples</taxon>
    </lineage>
</organism>
<dbReference type="InterPro" id="IPR036390">
    <property type="entry name" value="WH_DNA-bd_sf"/>
</dbReference>
<dbReference type="PROSITE" id="PS50042">
    <property type="entry name" value="CNMP_BINDING_3"/>
    <property type="match status" value="1"/>
</dbReference>
<dbReference type="Gene3D" id="2.60.120.10">
    <property type="entry name" value="Jelly Rolls"/>
    <property type="match status" value="1"/>
</dbReference>
<dbReference type="GO" id="GO:0003677">
    <property type="term" value="F:DNA binding"/>
    <property type="evidence" value="ECO:0007669"/>
    <property type="project" value="UniProtKB-KW"/>
</dbReference>
<feature type="domain" description="Cyclic nucleotide-binding" evidence="4">
    <location>
        <begin position="11"/>
        <end position="115"/>
    </location>
</feature>
<dbReference type="Pfam" id="PF00027">
    <property type="entry name" value="cNMP_binding"/>
    <property type="match status" value="1"/>
</dbReference>
<dbReference type="SUPFAM" id="SSF46785">
    <property type="entry name" value="Winged helix' DNA-binding domain"/>
    <property type="match status" value="1"/>
</dbReference>
<evidence type="ECO:0000256" key="2">
    <source>
        <dbReference type="ARBA" id="ARBA00023125"/>
    </source>
</evidence>
<dbReference type="Pfam" id="PF13545">
    <property type="entry name" value="HTH_Crp_2"/>
    <property type="match status" value="1"/>
</dbReference>
<dbReference type="InterPro" id="IPR000595">
    <property type="entry name" value="cNMP-bd_dom"/>
</dbReference>
<dbReference type="EMBL" id="CACVAU010000072">
    <property type="protein sequence ID" value="CAA6824158.1"/>
    <property type="molecule type" value="Genomic_DNA"/>
</dbReference>
<accession>A0A6S6U7R5</accession>
<name>A0A6S6U7R5_9BACT</name>
<evidence type="ECO:0000256" key="1">
    <source>
        <dbReference type="ARBA" id="ARBA00023015"/>
    </source>
</evidence>
<dbReference type="SUPFAM" id="SSF51206">
    <property type="entry name" value="cAMP-binding domain-like"/>
    <property type="match status" value="1"/>
</dbReference>
<dbReference type="PANTHER" id="PTHR24567:SF26">
    <property type="entry name" value="REGULATORY PROTEIN YEIL"/>
    <property type="match status" value="1"/>
</dbReference>
<feature type="domain" description="HTH crp-type" evidence="5">
    <location>
        <begin position="146"/>
        <end position="206"/>
    </location>
</feature>
<dbReference type="GO" id="GO:0003700">
    <property type="term" value="F:DNA-binding transcription factor activity"/>
    <property type="evidence" value="ECO:0007669"/>
    <property type="project" value="TreeGrafter"/>
</dbReference>
<protein>
    <recommendedName>
        <fullName evidence="7">Transcriptional regulator, Crp/Fnr family</fullName>
    </recommendedName>
</protein>
<proteinExistence type="predicted"/>
<dbReference type="InterPro" id="IPR012318">
    <property type="entry name" value="HTH_CRP"/>
</dbReference>
<keyword evidence="3" id="KW-0804">Transcription</keyword>
<evidence type="ECO:0000259" key="5">
    <source>
        <dbReference type="PROSITE" id="PS51063"/>
    </source>
</evidence>
<dbReference type="PROSITE" id="PS51063">
    <property type="entry name" value="HTH_CRP_2"/>
    <property type="match status" value="1"/>
</dbReference>
<dbReference type="PANTHER" id="PTHR24567">
    <property type="entry name" value="CRP FAMILY TRANSCRIPTIONAL REGULATORY PROTEIN"/>
    <property type="match status" value="1"/>
</dbReference>
<sequence>MIIEKLKKLHLFKLLSEREIELLASMSVLKKLSYDNVLFYEGEEPQYFYLLLTGHLKLYKTDLKGNEIVIHYFREPAFIAEMASLESFRFPATAIVTCGEVEVLLIDKVRFFNLIQTDARFSFHLMKSMTLKIKQLEQVINRNMVYDAMTKVCSFIEENPTYFQSVKNKEIANFLNMAPETLSRILSRLRKLEIIDKKNLLLNEEKLKTLLDF</sequence>
<dbReference type="InterPro" id="IPR018490">
    <property type="entry name" value="cNMP-bd_dom_sf"/>
</dbReference>
<dbReference type="GO" id="GO:0005829">
    <property type="term" value="C:cytosol"/>
    <property type="evidence" value="ECO:0007669"/>
    <property type="project" value="TreeGrafter"/>
</dbReference>
<reference evidence="6" key="1">
    <citation type="submission" date="2020-01" db="EMBL/GenBank/DDBJ databases">
        <authorList>
            <person name="Meier V. D."/>
            <person name="Meier V D."/>
        </authorList>
    </citation>
    <scope>NUCLEOTIDE SEQUENCE</scope>
    <source>
        <strain evidence="6">HLG_WM_MAG_05</strain>
    </source>
</reference>
<evidence type="ECO:0000259" key="4">
    <source>
        <dbReference type="PROSITE" id="PS50042"/>
    </source>
</evidence>
<evidence type="ECO:0008006" key="7">
    <source>
        <dbReference type="Google" id="ProtNLM"/>
    </source>
</evidence>
<dbReference type="CDD" id="cd00038">
    <property type="entry name" value="CAP_ED"/>
    <property type="match status" value="1"/>
</dbReference>
<dbReference type="SMART" id="SM00100">
    <property type="entry name" value="cNMP"/>
    <property type="match status" value="1"/>
</dbReference>
<dbReference type="AlphaFoldDB" id="A0A6S6U7R5"/>
<evidence type="ECO:0000313" key="6">
    <source>
        <dbReference type="EMBL" id="CAA6824158.1"/>
    </source>
</evidence>
<evidence type="ECO:0000256" key="3">
    <source>
        <dbReference type="ARBA" id="ARBA00023163"/>
    </source>
</evidence>
<gene>
    <name evidence="6" type="ORF">HELGO_WM6199</name>
</gene>
<dbReference type="InterPro" id="IPR050397">
    <property type="entry name" value="Env_Response_Regulators"/>
</dbReference>
<keyword evidence="1" id="KW-0805">Transcription regulation</keyword>
<keyword evidence="2" id="KW-0238">DNA-binding</keyword>